<keyword evidence="1" id="KW-1133">Transmembrane helix</keyword>
<feature type="transmembrane region" description="Helical" evidence="1">
    <location>
        <begin position="63"/>
        <end position="85"/>
    </location>
</feature>
<feature type="transmembrane region" description="Helical" evidence="1">
    <location>
        <begin position="91"/>
        <end position="113"/>
    </location>
</feature>
<dbReference type="EMBL" id="LTAY01000103">
    <property type="protein sequence ID" value="OPX45369.1"/>
    <property type="molecule type" value="Genomic_DNA"/>
</dbReference>
<keyword evidence="1" id="KW-0472">Membrane</keyword>
<dbReference type="RefSeq" id="WP_080024217.1">
    <property type="nucleotide sequence ID" value="NZ_LTAY01000103.1"/>
</dbReference>
<evidence type="ECO:0000256" key="1">
    <source>
        <dbReference type="SAM" id="Phobius"/>
    </source>
</evidence>
<dbReference type="Proteomes" id="UP000191448">
    <property type="component" value="Unassembled WGS sequence"/>
</dbReference>
<gene>
    <name evidence="2" type="ORF">CLTHE_31330</name>
</gene>
<organism evidence="2 3">
    <name type="scientific">Clostridium thermobutyricum DSM 4928</name>
    <dbReference type="NCBI Taxonomy" id="1121339"/>
    <lineage>
        <taxon>Bacteria</taxon>
        <taxon>Bacillati</taxon>
        <taxon>Bacillota</taxon>
        <taxon>Clostridia</taxon>
        <taxon>Eubacteriales</taxon>
        <taxon>Clostridiaceae</taxon>
        <taxon>Clostridium</taxon>
    </lineage>
</organism>
<feature type="transmembrane region" description="Helical" evidence="1">
    <location>
        <begin position="12"/>
        <end position="28"/>
    </location>
</feature>
<keyword evidence="1" id="KW-0812">Transmembrane</keyword>
<evidence type="ECO:0008006" key="4">
    <source>
        <dbReference type="Google" id="ProtNLM"/>
    </source>
</evidence>
<feature type="transmembrane region" description="Helical" evidence="1">
    <location>
        <begin position="163"/>
        <end position="181"/>
    </location>
</feature>
<name>A0A1V4SNA8_9CLOT</name>
<sequence length="199" mass="22979">MRELKLNSKLTIIFYLILGITSVYDIFYRGGEKLPRLALIAITILGLNLIYKKTFFKNSKIIYRIALFFIFISMYLANVWNFYGVENYDKMLHLLSGVILGFIGLGSYIKMFNIKDKKEIDIKRLIIFIIMFLLSIAGAWEIWEFTTDSIFGLTAQNGLNDTMWDMILGTLGGIIVLFPIIKFAKGKNVKLIDEFLKDI</sequence>
<evidence type="ECO:0000313" key="3">
    <source>
        <dbReference type="Proteomes" id="UP000191448"/>
    </source>
</evidence>
<dbReference type="AlphaFoldDB" id="A0A1V4SNA8"/>
<dbReference type="InterPro" id="IPR014509">
    <property type="entry name" value="YjdF-like"/>
</dbReference>
<comment type="caution">
    <text evidence="2">The sequence shown here is derived from an EMBL/GenBank/DDBJ whole genome shotgun (WGS) entry which is preliminary data.</text>
</comment>
<feature type="transmembrane region" description="Helical" evidence="1">
    <location>
        <begin position="34"/>
        <end position="51"/>
    </location>
</feature>
<feature type="transmembrane region" description="Helical" evidence="1">
    <location>
        <begin position="125"/>
        <end position="143"/>
    </location>
</feature>
<dbReference type="OrthoDB" id="4966203at2"/>
<dbReference type="Pfam" id="PF09997">
    <property type="entry name" value="DUF2238"/>
    <property type="match status" value="1"/>
</dbReference>
<reference evidence="2 3" key="1">
    <citation type="submission" date="2016-02" db="EMBL/GenBank/DDBJ databases">
        <title>Genome sequence of Clostridium thermobutyricum DSM 4928.</title>
        <authorList>
            <person name="Poehlein A."/>
            <person name="Daniel R."/>
        </authorList>
    </citation>
    <scope>NUCLEOTIDE SEQUENCE [LARGE SCALE GENOMIC DNA]</scope>
    <source>
        <strain evidence="2 3">DSM 4928</strain>
    </source>
</reference>
<proteinExistence type="predicted"/>
<evidence type="ECO:0000313" key="2">
    <source>
        <dbReference type="EMBL" id="OPX45369.1"/>
    </source>
</evidence>
<accession>A0A1V4SNA8</accession>
<protein>
    <recommendedName>
        <fullName evidence="4">Membrane-spanning protein</fullName>
    </recommendedName>
</protein>